<feature type="domain" description="Serine hydroxymethyltransferase-like" evidence="12">
    <location>
        <begin position="9"/>
        <end position="391"/>
    </location>
</feature>
<dbReference type="Gene3D" id="3.90.1150.10">
    <property type="entry name" value="Aspartate Aminotransferase, domain 1"/>
    <property type="match status" value="1"/>
</dbReference>
<dbReference type="EC" id="2.1.2.1" evidence="10"/>
<dbReference type="InterPro" id="IPR001085">
    <property type="entry name" value="Ser_HO-MeTrfase"/>
</dbReference>
<feature type="modified residue" description="N6-(pyridoxal phosphate)lysine" evidence="10 11">
    <location>
        <position position="231"/>
    </location>
</feature>
<evidence type="ECO:0000256" key="7">
    <source>
        <dbReference type="ARBA" id="ARBA00022679"/>
    </source>
</evidence>
<name>A0AA45L4K9_9PSEU</name>
<feature type="site" description="Plays an important role in substrate specificity" evidence="10">
    <location>
        <position position="230"/>
    </location>
</feature>
<dbReference type="HAMAP" id="MF_00051">
    <property type="entry name" value="SHMT"/>
    <property type="match status" value="1"/>
</dbReference>
<dbReference type="FunFam" id="3.40.640.10:FF:000001">
    <property type="entry name" value="Serine hydroxymethyltransferase"/>
    <property type="match status" value="1"/>
</dbReference>
<dbReference type="PANTHER" id="PTHR11680:SF35">
    <property type="entry name" value="SERINE HYDROXYMETHYLTRANSFERASE 1"/>
    <property type="match status" value="1"/>
</dbReference>
<evidence type="ECO:0000256" key="1">
    <source>
        <dbReference type="ARBA" id="ARBA00001933"/>
    </source>
</evidence>
<reference evidence="13" key="1">
    <citation type="submission" date="2021-04" db="EMBL/GenBank/DDBJ databases">
        <title>Genomic sequence of Actinosynnema pretiosum subsp. pretiosum ATCC 31280 (C-14919).</title>
        <authorList>
            <person name="Bai L."/>
            <person name="Wang X."/>
            <person name="Xiao Y."/>
        </authorList>
    </citation>
    <scope>NUCLEOTIDE SEQUENCE</scope>
    <source>
        <strain evidence="13">ATCC 31280</strain>
    </source>
</reference>
<dbReference type="SUPFAM" id="SSF53383">
    <property type="entry name" value="PLP-dependent transferases"/>
    <property type="match status" value="1"/>
</dbReference>
<keyword evidence="5 10" id="KW-0963">Cytoplasm</keyword>
<evidence type="ECO:0000313" key="13">
    <source>
        <dbReference type="EMBL" id="QUF03161.1"/>
    </source>
</evidence>
<dbReference type="NCBIfam" id="NF000586">
    <property type="entry name" value="PRK00011.1"/>
    <property type="match status" value="1"/>
</dbReference>
<evidence type="ECO:0000259" key="12">
    <source>
        <dbReference type="Pfam" id="PF00464"/>
    </source>
</evidence>
<dbReference type="InterPro" id="IPR019798">
    <property type="entry name" value="Ser_HO-MeTrfase_PLP_BS"/>
</dbReference>
<organism evidence="13 14">
    <name type="scientific">Actinosynnema pretiosum subsp. pretiosum</name>
    <dbReference type="NCBI Taxonomy" id="103721"/>
    <lineage>
        <taxon>Bacteria</taxon>
        <taxon>Bacillati</taxon>
        <taxon>Actinomycetota</taxon>
        <taxon>Actinomycetes</taxon>
        <taxon>Pseudonocardiales</taxon>
        <taxon>Pseudonocardiaceae</taxon>
        <taxon>Actinosynnema</taxon>
    </lineage>
</organism>
<dbReference type="GO" id="GO:0019264">
    <property type="term" value="P:glycine biosynthetic process from serine"/>
    <property type="evidence" value="ECO:0007669"/>
    <property type="project" value="UniProtKB-UniRule"/>
</dbReference>
<comment type="caution">
    <text evidence="10">Lacks conserved residue(s) required for the propagation of feature annotation.</text>
</comment>
<comment type="subunit">
    <text evidence="4 10">Homodimer.</text>
</comment>
<keyword evidence="8 10" id="KW-0663">Pyridoxal phosphate</keyword>
<evidence type="ECO:0000313" key="14">
    <source>
        <dbReference type="Proteomes" id="UP000677152"/>
    </source>
</evidence>
<dbReference type="PANTHER" id="PTHR11680">
    <property type="entry name" value="SERINE HYDROXYMETHYLTRANSFERASE"/>
    <property type="match status" value="1"/>
</dbReference>
<evidence type="ECO:0000256" key="4">
    <source>
        <dbReference type="ARBA" id="ARBA00011738"/>
    </source>
</evidence>
<dbReference type="AlphaFoldDB" id="A0AA45L4K9"/>
<dbReference type="PROSITE" id="PS00096">
    <property type="entry name" value="SHMT"/>
    <property type="match status" value="1"/>
</dbReference>
<accession>A0AA45L4K9</accession>
<evidence type="ECO:0000256" key="2">
    <source>
        <dbReference type="ARBA" id="ARBA00004496"/>
    </source>
</evidence>
<keyword evidence="6 10" id="KW-0554">One-carbon metabolism</keyword>
<comment type="pathway">
    <text evidence="10">Amino-acid biosynthesis; glycine biosynthesis; glycine from L-serine: step 1/1.</text>
</comment>
<dbReference type="GO" id="GO:0042803">
    <property type="term" value="F:protein homodimerization activity"/>
    <property type="evidence" value="ECO:0007669"/>
    <property type="project" value="UniProtKB-ARBA"/>
</dbReference>
<dbReference type="PIRSF" id="PIRSF000412">
    <property type="entry name" value="SHMT"/>
    <property type="match status" value="1"/>
</dbReference>
<sequence length="421" mass="44906">MSAHFNTPLAEFDPEVAQAVAAELARQQNTLEMIASENFTPVSVLQAQGSVLTNKYAEGYPGRRYYGGCEHVDDVERLAISRVKELFGAGFANVQPHSGAQANAAAMFALLQPGDTILGLDLAHGGHLTHGMRINFSGKLYNVVPYHVSDSDGLVDLAEVEALAKEHRPKLIVAGWSAYPRQLDFAEFRRIADEVGAFLMVDMAHFAGLVAAGLHPSPVPHAHVVTTTTHKTLGGPRGGVILTNEADLAKKINSAVFPGQQGGPLEHVIAGKAVAFKHAASPEFTDRQRRTLEGARALAERLNQADMAEVGVRVLTGGTDVHLVLVDLVDSPLDGKQAEDLLHEIGITVNRNAVPNDPRPPMTTSGLRIGTPALATRGFDAADFAEVAEVIAAALRPEPDLAALRGRVEALAKKHPLYSTL</sequence>
<dbReference type="CDD" id="cd00378">
    <property type="entry name" value="SHMT"/>
    <property type="match status" value="1"/>
</dbReference>
<dbReference type="InterPro" id="IPR015424">
    <property type="entry name" value="PyrdxlP-dep_Trfase"/>
</dbReference>
<dbReference type="GO" id="GO:0030170">
    <property type="term" value="F:pyridoxal phosphate binding"/>
    <property type="evidence" value="ECO:0007669"/>
    <property type="project" value="UniProtKB-UniRule"/>
</dbReference>
<evidence type="ECO:0000256" key="5">
    <source>
        <dbReference type="ARBA" id="ARBA00022490"/>
    </source>
</evidence>
<dbReference type="Proteomes" id="UP000677152">
    <property type="component" value="Chromosome"/>
</dbReference>
<comment type="subcellular location">
    <subcellularLocation>
        <location evidence="2 10">Cytoplasm</location>
    </subcellularLocation>
</comment>
<evidence type="ECO:0000256" key="10">
    <source>
        <dbReference type="HAMAP-Rule" id="MF_00051"/>
    </source>
</evidence>
<feature type="binding site" evidence="10">
    <location>
        <begin position="126"/>
        <end position="128"/>
    </location>
    <ligand>
        <name>(6S)-5,6,7,8-tetrahydrofolate</name>
        <dbReference type="ChEBI" id="CHEBI:57453"/>
    </ligand>
</feature>
<comment type="pathway">
    <text evidence="10">One-carbon metabolism; tetrahydrofolate interconversion.</text>
</comment>
<dbReference type="GO" id="GO:0004372">
    <property type="term" value="F:glycine hydroxymethyltransferase activity"/>
    <property type="evidence" value="ECO:0007669"/>
    <property type="project" value="UniProtKB-UniRule"/>
</dbReference>
<dbReference type="Gene3D" id="3.40.640.10">
    <property type="entry name" value="Type I PLP-dependent aspartate aminotransferase-like (Major domain)"/>
    <property type="match status" value="1"/>
</dbReference>
<dbReference type="InterPro" id="IPR015421">
    <property type="entry name" value="PyrdxlP-dep_Trfase_major"/>
</dbReference>
<dbReference type="InterPro" id="IPR039429">
    <property type="entry name" value="SHMT-like_dom"/>
</dbReference>
<evidence type="ECO:0000256" key="8">
    <source>
        <dbReference type="ARBA" id="ARBA00022898"/>
    </source>
</evidence>
<proteinExistence type="inferred from homology"/>
<dbReference type="InterPro" id="IPR015422">
    <property type="entry name" value="PyrdxlP-dep_Trfase_small"/>
</dbReference>
<evidence type="ECO:0000256" key="11">
    <source>
        <dbReference type="PIRSR" id="PIRSR000412-50"/>
    </source>
</evidence>
<protein>
    <recommendedName>
        <fullName evidence="10">Serine hydroxymethyltransferase</fullName>
        <shortName evidence="10">SHMT</shortName>
        <shortName evidence="10">Serine methylase</shortName>
        <ecNumber evidence="10">2.1.2.1</ecNumber>
    </recommendedName>
</protein>
<comment type="cofactor">
    <cofactor evidence="1 10 11">
        <name>pyridoxal 5'-phosphate</name>
        <dbReference type="ChEBI" id="CHEBI:597326"/>
    </cofactor>
</comment>
<dbReference type="InterPro" id="IPR049943">
    <property type="entry name" value="Ser_HO-MeTrfase-like"/>
</dbReference>
<gene>
    <name evidence="10" type="primary">glyA</name>
    <name evidence="13" type="ORF">KCV87_27635</name>
</gene>
<keyword evidence="10" id="KW-0028">Amino-acid biosynthesis</keyword>
<dbReference type="GO" id="GO:0035999">
    <property type="term" value="P:tetrahydrofolate interconversion"/>
    <property type="evidence" value="ECO:0007669"/>
    <property type="project" value="UniProtKB-UniRule"/>
</dbReference>
<dbReference type="EMBL" id="CP073249">
    <property type="protein sequence ID" value="QUF03161.1"/>
    <property type="molecule type" value="Genomic_DNA"/>
</dbReference>
<comment type="function">
    <text evidence="9">Catalyzes the reversible interconversion of serine and glycine with tetrahydrofolate (THF) serving as the one-carbon carrier. This reaction serves as the major source of one-carbon groups required for the biosynthesis of purines, thymidylate, methionine, and other important biomolecules. Also exhibits THF-independent aldolase activity toward beta-hydroxyamino acids, producing glycine and aldehydes, via a retro-aldol mechanism. Thus, is able to catalyze the cleavage of L-allo-threonine.</text>
</comment>
<feature type="binding site" evidence="10">
    <location>
        <position position="122"/>
    </location>
    <ligand>
        <name>(6S)-5,6,7,8-tetrahydrofolate</name>
        <dbReference type="ChEBI" id="CHEBI:57453"/>
    </ligand>
</feature>
<dbReference type="Pfam" id="PF00464">
    <property type="entry name" value="SHMT"/>
    <property type="match status" value="1"/>
</dbReference>
<evidence type="ECO:0000256" key="9">
    <source>
        <dbReference type="ARBA" id="ARBA00054606"/>
    </source>
</evidence>
<evidence type="ECO:0000256" key="6">
    <source>
        <dbReference type="ARBA" id="ARBA00022563"/>
    </source>
</evidence>
<keyword evidence="7 10" id="KW-0808">Transferase</keyword>
<evidence type="ECO:0000256" key="3">
    <source>
        <dbReference type="ARBA" id="ARBA00006376"/>
    </source>
</evidence>
<comment type="similarity">
    <text evidence="3 10">Belongs to the SHMT family.</text>
</comment>
<comment type="catalytic activity">
    <reaction evidence="10">
        <text>(6R)-5,10-methylene-5,6,7,8-tetrahydrofolate + glycine + H2O = (6S)-5,6,7,8-tetrahydrofolate + L-serine</text>
        <dbReference type="Rhea" id="RHEA:15481"/>
        <dbReference type="ChEBI" id="CHEBI:15377"/>
        <dbReference type="ChEBI" id="CHEBI:15636"/>
        <dbReference type="ChEBI" id="CHEBI:33384"/>
        <dbReference type="ChEBI" id="CHEBI:57305"/>
        <dbReference type="ChEBI" id="CHEBI:57453"/>
        <dbReference type="EC" id="2.1.2.1"/>
    </reaction>
</comment>
<dbReference type="GO" id="GO:0005829">
    <property type="term" value="C:cytosol"/>
    <property type="evidence" value="ECO:0007669"/>
    <property type="project" value="TreeGrafter"/>
</dbReference>